<dbReference type="CDD" id="cd13603">
    <property type="entry name" value="PBP2_TRAP_Siap_TeaA_like"/>
    <property type="match status" value="1"/>
</dbReference>
<organism evidence="5 6">
    <name type="scientific">Neoaquamicrobium microcysteis</name>
    <dbReference type="NCBI Taxonomy" id="2682781"/>
    <lineage>
        <taxon>Bacteria</taxon>
        <taxon>Pseudomonadati</taxon>
        <taxon>Pseudomonadota</taxon>
        <taxon>Alphaproteobacteria</taxon>
        <taxon>Hyphomicrobiales</taxon>
        <taxon>Phyllobacteriaceae</taxon>
        <taxon>Neoaquamicrobium</taxon>
    </lineage>
</organism>
<dbReference type="GO" id="GO:0030288">
    <property type="term" value="C:outer membrane-bounded periplasmic space"/>
    <property type="evidence" value="ECO:0007669"/>
    <property type="project" value="InterPro"/>
</dbReference>
<dbReference type="Proteomes" id="UP000323258">
    <property type="component" value="Unassembled WGS sequence"/>
</dbReference>
<sequence length="340" mass="37328">MNRVVRNFRSLALSTVISLTAASAAWSADFVAKIGHLESAQQSRHIHLEKVAALVAERTNGAVEFQLFPQGQLGQQREMTEGVQLGTLEATVAPAAFLGGFNPLVSILDIPFLLPEDAEAAQAIRGGAFGDALCDSFSTRGVVCLTLWPNGKKHFTSSRPLASVDDFAGQKFRVMDSNILIEQFNALGASAIALPFGELYTALQTGVVDAQENPLDTIQRMKYYEVQKHLVISDHGAMEDVVLFNPAFWNSLPEEHQTVIVEAFEEVIPELIAHKDEAVKAALEEITASGIDIREMTAEEKEAFREKMYPATREAFLSRTGDEGKALIEVYEREYEALAQ</sequence>
<evidence type="ECO:0000313" key="5">
    <source>
        <dbReference type="EMBL" id="TYR30690.1"/>
    </source>
</evidence>
<comment type="caution">
    <text evidence="5">The sequence shown here is derived from an EMBL/GenBank/DDBJ whole genome shotgun (WGS) entry which is preliminary data.</text>
</comment>
<name>A0A5D4GW14_9HYPH</name>
<feature type="signal peptide" evidence="4">
    <location>
        <begin position="1"/>
        <end position="27"/>
    </location>
</feature>
<dbReference type="InterPro" id="IPR038404">
    <property type="entry name" value="TRAP_DctP_sf"/>
</dbReference>
<dbReference type="NCBIfam" id="TIGR00787">
    <property type="entry name" value="dctP"/>
    <property type="match status" value="1"/>
</dbReference>
<evidence type="ECO:0000256" key="1">
    <source>
        <dbReference type="ARBA" id="ARBA00009023"/>
    </source>
</evidence>
<evidence type="ECO:0000313" key="6">
    <source>
        <dbReference type="Proteomes" id="UP000323258"/>
    </source>
</evidence>
<evidence type="ECO:0000256" key="4">
    <source>
        <dbReference type="SAM" id="SignalP"/>
    </source>
</evidence>
<dbReference type="PANTHER" id="PTHR33376">
    <property type="match status" value="1"/>
</dbReference>
<keyword evidence="6" id="KW-1185">Reference proteome</keyword>
<dbReference type="InterPro" id="IPR018389">
    <property type="entry name" value="DctP_fam"/>
</dbReference>
<protein>
    <submittedName>
        <fullName evidence="5">TRAP transporter substrate-binding protein</fullName>
    </submittedName>
</protein>
<accession>A0A5D4GW14</accession>
<dbReference type="PANTHER" id="PTHR33376:SF7">
    <property type="entry name" value="C4-DICARBOXYLATE-BINDING PROTEIN DCTB"/>
    <property type="match status" value="1"/>
</dbReference>
<dbReference type="RefSeq" id="WP_148916226.1">
    <property type="nucleotide sequence ID" value="NZ_VSZS01000066.1"/>
</dbReference>
<dbReference type="InterPro" id="IPR004682">
    <property type="entry name" value="TRAP_DctP"/>
</dbReference>
<feature type="chain" id="PRO_5022739530" evidence="4">
    <location>
        <begin position="28"/>
        <end position="340"/>
    </location>
</feature>
<evidence type="ECO:0000256" key="3">
    <source>
        <dbReference type="ARBA" id="ARBA00022729"/>
    </source>
</evidence>
<reference evidence="5 6" key="1">
    <citation type="submission" date="2019-08" db="EMBL/GenBank/DDBJ databases">
        <authorList>
            <person name="Seo Y.L."/>
        </authorList>
    </citation>
    <scope>NUCLEOTIDE SEQUENCE [LARGE SCALE GENOMIC DNA]</scope>
    <source>
        <strain evidence="5 6">MaA-C15</strain>
    </source>
</reference>
<dbReference type="Pfam" id="PF03480">
    <property type="entry name" value="DctP"/>
    <property type="match status" value="1"/>
</dbReference>
<keyword evidence="2" id="KW-0813">Transport</keyword>
<dbReference type="GO" id="GO:0055085">
    <property type="term" value="P:transmembrane transport"/>
    <property type="evidence" value="ECO:0007669"/>
    <property type="project" value="InterPro"/>
</dbReference>
<keyword evidence="3 4" id="KW-0732">Signal</keyword>
<dbReference type="Gene3D" id="3.40.190.170">
    <property type="entry name" value="Bacterial extracellular solute-binding protein, family 7"/>
    <property type="match status" value="1"/>
</dbReference>
<evidence type="ECO:0000256" key="2">
    <source>
        <dbReference type="ARBA" id="ARBA00022448"/>
    </source>
</evidence>
<proteinExistence type="inferred from homology"/>
<dbReference type="EMBL" id="VSZS01000066">
    <property type="protein sequence ID" value="TYR30690.1"/>
    <property type="molecule type" value="Genomic_DNA"/>
</dbReference>
<dbReference type="AlphaFoldDB" id="A0A5D4GW14"/>
<dbReference type="PIRSF" id="PIRSF006470">
    <property type="entry name" value="DctB"/>
    <property type="match status" value="1"/>
</dbReference>
<comment type="similarity">
    <text evidence="1">Belongs to the bacterial solute-binding protein 7 family.</text>
</comment>
<dbReference type="OrthoDB" id="9803763at2"/>
<dbReference type="NCBIfam" id="NF037995">
    <property type="entry name" value="TRAP_S1"/>
    <property type="match status" value="1"/>
</dbReference>
<gene>
    <name evidence="5" type="ORF">FY036_18450</name>
</gene>
<reference evidence="5 6" key="2">
    <citation type="submission" date="2019-09" db="EMBL/GenBank/DDBJ databases">
        <title>Mesorhizobium sp. MaA-C15 isolated from Microcystis aeruginosa.</title>
        <authorList>
            <person name="Jeong S.E."/>
            <person name="Jin H.M."/>
            <person name="Jeon C.O."/>
        </authorList>
    </citation>
    <scope>NUCLEOTIDE SEQUENCE [LARGE SCALE GENOMIC DNA]</scope>
    <source>
        <strain evidence="5 6">MaA-C15</strain>
    </source>
</reference>